<accession>A0A516X2T2</accession>
<protein>
    <submittedName>
        <fullName evidence="3">FxsA family protein</fullName>
    </submittedName>
</protein>
<reference evidence="3 4" key="1">
    <citation type="submission" date="2019-07" db="EMBL/GenBank/DDBJ databases">
        <title>Tomitella cavernea sp. nov., an actinomycete isolated from soil.</title>
        <authorList>
            <person name="Cheng J."/>
        </authorList>
    </citation>
    <scope>NUCLEOTIDE SEQUENCE [LARGE SCALE GENOMIC DNA]</scope>
    <source>
        <strain evidence="3 4">HY188</strain>
    </source>
</reference>
<name>A0A516X2T2_9ACTN</name>
<gene>
    <name evidence="3" type="ORF">FO059_08550</name>
</gene>
<keyword evidence="2" id="KW-0472">Membrane</keyword>
<dbReference type="NCBIfam" id="NF008528">
    <property type="entry name" value="PRK11463.1-2"/>
    <property type="match status" value="1"/>
</dbReference>
<keyword evidence="4" id="KW-1185">Reference proteome</keyword>
<dbReference type="AlphaFoldDB" id="A0A516X2T2"/>
<organism evidence="3 4">
    <name type="scientific">Tomitella fengzijianii</name>
    <dbReference type="NCBI Taxonomy" id="2597660"/>
    <lineage>
        <taxon>Bacteria</taxon>
        <taxon>Bacillati</taxon>
        <taxon>Actinomycetota</taxon>
        <taxon>Actinomycetes</taxon>
        <taxon>Mycobacteriales</taxon>
        <taxon>Tomitella</taxon>
    </lineage>
</organism>
<proteinExistence type="predicted"/>
<sequence length="186" mass="19421">MPVFRLLFLVYLVVEIAAVWAVTAWIGFGWAILLVMSGTAAGVIALSVKTRRWAESVSQARTAQDRARADGPRKPMQALADGSLTATGIGMLMVPGLVTSVAGLLFLFPPTRRVLSPAVVALGLRRFPVIGVVAARSTRTGGAPVVDGEVIDDDGRAGTSADSSTATDYGTIFPQVLPPSSGGRTR</sequence>
<reference evidence="3 4" key="2">
    <citation type="submission" date="2019-07" db="EMBL/GenBank/DDBJ databases">
        <authorList>
            <person name="Huang Y."/>
        </authorList>
    </citation>
    <scope>NUCLEOTIDE SEQUENCE [LARGE SCALE GENOMIC DNA]</scope>
    <source>
        <strain evidence="3 4">HY188</strain>
    </source>
</reference>
<evidence type="ECO:0000313" key="4">
    <source>
        <dbReference type="Proteomes" id="UP000317344"/>
    </source>
</evidence>
<dbReference type="KEGG" id="toy:FO059_08550"/>
<feature type="transmembrane region" description="Helical" evidence="2">
    <location>
        <begin position="83"/>
        <end position="108"/>
    </location>
</feature>
<evidence type="ECO:0000256" key="1">
    <source>
        <dbReference type="SAM" id="MobiDB-lite"/>
    </source>
</evidence>
<evidence type="ECO:0000256" key="2">
    <source>
        <dbReference type="SAM" id="Phobius"/>
    </source>
</evidence>
<evidence type="ECO:0000313" key="3">
    <source>
        <dbReference type="EMBL" id="QDQ97363.1"/>
    </source>
</evidence>
<dbReference type="Proteomes" id="UP000317344">
    <property type="component" value="Chromosome"/>
</dbReference>
<dbReference type="OrthoDB" id="4559973at2"/>
<keyword evidence="2" id="KW-0812">Transmembrane</keyword>
<dbReference type="InterPro" id="IPR007313">
    <property type="entry name" value="FxsA"/>
</dbReference>
<keyword evidence="2" id="KW-1133">Transmembrane helix</keyword>
<dbReference type="GO" id="GO:0016020">
    <property type="term" value="C:membrane"/>
    <property type="evidence" value="ECO:0007669"/>
    <property type="project" value="InterPro"/>
</dbReference>
<dbReference type="EMBL" id="CP041765">
    <property type="protein sequence ID" value="QDQ97363.1"/>
    <property type="molecule type" value="Genomic_DNA"/>
</dbReference>
<dbReference type="Pfam" id="PF04186">
    <property type="entry name" value="FxsA"/>
    <property type="match status" value="1"/>
</dbReference>
<feature type="region of interest" description="Disordered" evidence="1">
    <location>
        <begin position="145"/>
        <end position="186"/>
    </location>
</feature>
<dbReference type="PANTHER" id="PTHR35335">
    <property type="entry name" value="UPF0716 PROTEIN FXSA"/>
    <property type="match status" value="1"/>
</dbReference>
<dbReference type="PANTHER" id="PTHR35335:SF1">
    <property type="entry name" value="UPF0716 PROTEIN FXSA"/>
    <property type="match status" value="1"/>
</dbReference>